<feature type="transmembrane region" description="Helical" evidence="1">
    <location>
        <begin position="42"/>
        <end position="67"/>
    </location>
</feature>
<evidence type="ECO:0000256" key="1">
    <source>
        <dbReference type="SAM" id="Phobius"/>
    </source>
</evidence>
<sequence>MGLAEDDQRSSAHGVFGALFALVCAIALLPPAYIAFSRQHGLIAAVPASIWYLLLVSAAAIAVTFGLERRKGALD</sequence>
<comment type="caution">
    <text evidence="2">The sequence shown here is derived from an EMBL/GenBank/DDBJ whole genome shotgun (WGS) entry which is preliminary data.</text>
</comment>
<feature type="transmembrane region" description="Helical" evidence="1">
    <location>
        <begin position="12"/>
        <end position="36"/>
    </location>
</feature>
<keyword evidence="1" id="KW-1133">Transmembrane helix</keyword>
<reference evidence="2 3" key="1">
    <citation type="journal article" date="2019" name="Int. J. Syst. Evol. Microbiol.">
        <title>The Global Catalogue of Microorganisms (GCM) 10K type strain sequencing project: providing services to taxonomists for standard genome sequencing and annotation.</title>
        <authorList>
            <consortium name="The Broad Institute Genomics Platform"/>
            <consortium name="The Broad Institute Genome Sequencing Center for Infectious Disease"/>
            <person name="Wu L."/>
            <person name="Ma J."/>
        </authorList>
    </citation>
    <scope>NUCLEOTIDE SEQUENCE [LARGE SCALE GENOMIC DNA]</scope>
    <source>
        <strain evidence="2 3">JCM 14969</strain>
    </source>
</reference>
<evidence type="ECO:0000313" key="3">
    <source>
        <dbReference type="Proteomes" id="UP001500393"/>
    </source>
</evidence>
<keyword evidence="3" id="KW-1185">Reference proteome</keyword>
<protein>
    <submittedName>
        <fullName evidence="2">Uncharacterized protein</fullName>
    </submittedName>
</protein>
<proteinExistence type="predicted"/>
<dbReference type="Proteomes" id="UP001500393">
    <property type="component" value="Unassembled WGS sequence"/>
</dbReference>
<name>A0ABN2EVD3_9ACTN</name>
<organism evidence="2 3">
    <name type="scientific">Kribbella sancticallisti</name>
    <dbReference type="NCBI Taxonomy" id="460087"/>
    <lineage>
        <taxon>Bacteria</taxon>
        <taxon>Bacillati</taxon>
        <taxon>Actinomycetota</taxon>
        <taxon>Actinomycetes</taxon>
        <taxon>Propionibacteriales</taxon>
        <taxon>Kribbellaceae</taxon>
        <taxon>Kribbella</taxon>
    </lineage>
</organism>
<keyword evidence="1" id="KW-0472">Membrane</keyword>
<dbReference type="EMBL" id="BAAAOS010000070">
    <property type="protein sequence ID" value="GAA1618798.1"/>
    <property type="molecule type" value="Genomic_DNA"/>
</dbReference>
<evidence type="ECO:0000313" key="2">
    <source>
        <dbReference type="EMBL" id="GAA1618798.1"/>
    </source>
</evidence>
<dbReference type="RefSeq" id="WP_344222555.1">
    <property type="nucleotide sequence ID" value="NZ_BAAAOS010000070.1"/>
</dbReference>
<accession>A0ABN2EVD3</accession>
<gene>
    <name evidence="2" type="ORF">GCM10009789_85760</name>
</gene>
<keyword evidence="1" id="KW-0812">Transmembrane</keyword>